<evidence type="ECO:0000313" key="9">
    <source>
        <dbReference type="EMBL" id="TMR20740.1"/>
    </source>
</evidence>
<dbReference type="PANTHER" id="PTHR24221:SF654">
    <property type="entry name" value="ATP-BINDING CASSETTE SUB-FAMILY B MEMBER 6"/>
    <property type="match status" value="1"/>
</dbReference>
<dbReference type="Gene3D" id="3.40.50.300">
    <property type="entry name" value="P-loop containing nucleotide triphosphate hydrolases"/>
    <property type="match status" value="1"/>
</dbReference>
<organism evidence="9 10">
    <name type="scientific">Nonomuraea turkmeniaca</name>
    <dbReference type="NCBI Taxonomy" id="103838"/>
    <lineage>
        <taxon>Bacteria</taxon>
        <taxon>Bacillati</taxon>
        <taxon>Actinomycetota</taxon>
        <taxon>Actinomycetes</taxon>
        <taxon>Streptosporangiales</taxon>
        <taxon>Streptosporangiaceae</taxon>
        <taxon>Nonomuraea</taxon>
    </lineage>
</organism>
<evidence type="ECO:0000313" key="10">
    <source>
        <dbReference type="Proteomes" id="UP000309128"/>
    </source>
</evidence>
<evidence type="ECO:0000259" key="8">
    <source>
        <dbReference type="PROSITE" id="PS50893"/>
    </source>
</evidence>
<keyword evidence="5 7" id="KW-1133">Transmembrane helix</keyword>
<proteinExistence type="predicted"/>
<dbReference type="GO" id="GO:0016887">
    <property type="term" value="F:ATP hydrolysis activity"/>
    <property type="evidence" value="ECO:0007669"/>
    <property type="project" value="InterPro"/>
</dbReference>
<dbReference type="InterPro" id="IPR003593">
    <property type="entry name" value="AAA+_ATPase"/>
</dbReference>
<dbReference type="GO" id="GO:0005886">
    <property type="term" value="C:plasma membrane"/>
    <property type="evidence" value="ECO:0007669"/>
    <property type="project" value="UniProtKB-SubCell"/>
</dbReference>
<dbReference type="OrthoDB" id="9806127at2"/>
<accession>A0A5S4G451</accession>
<feature type="transmembrane region" description="Helical" evidence="7">
    <location>
        <begin position="21"/>
        <end position="47"/>
    </location>
</feature>
<dbReference type="PROSITE" id="PS50893">
    <property type="entry name" value="ABC_TRANSPORTER_2"/>
    <property type="match status" value="1"/>
</dbReference>
<feature type="transmembrane region" description="Helical" evidence="7">
    <location>
        <begin position="258"/>
        <end position="278"/>
    </location>
</feature>
<feature type="transmembrane region" description="Helical" evidence="7">
    <location>
        <begin position="161"/>
        <end position="183"/>
    </location>
</feature>
<name>A0A5S4G451_9ACTN</name>
<evidence type="ECO:0000256" key="3">
    <source>
        <dbReference type="ARBA" id="ARBA00022741"/>
    </source>
</evidence>
<evidence type="ECO:0000256" key="4">
    <source>
        <dbReference type="ARBA" id="ARBA00022840"/>
    </source>
</evidence>
<comment type="caution">
    <text evidence="9">The sequence shown here is derived from an EMBL/GenBank/DDBJ whole genome shotgun (WGS) entry which is preliminary data.</text>
</comment>
<evidence type="ECO:0000256" key="1">
    <source>
        <dbReference type="ARBA" id="ARBA00004651"/>
    </source>
</evidence>
<keyword evidence="10" id="KW-1185">Reference proteome</keyword>
<dbReference type="InterPro" id="IPR039421">
    <property type="entry name" value="Type_1_exporter"/>
</dbReference>
<dbReference type="SUPFAM" id="SSF90123">
    <property type="entry name" value="ABC transporter transmembrane region"/>
    <property type="match status" value="1"/>
</dbReference>
<keyword evidence="6 7" id="KW-0472">Membrane</keyword>
<evidence type="ECO:0000256" key="5">
    <source>
        <dbReference type="ARBA" id="ARBA00022989"/>
    </source>
</evidence>
<comment type="subcellular location">
    <subcellularLocation>
        <location evidence="1">Cell membrane</location>
        <topology evidence="1">Multi-pass membrane protein</topology>
    </subcellularLocation>
</comment>
<dbReference type="SUPFAM" id="SSF52540">
    <property type="entry name" value="P-loop containing nucleoside triphosphate hydrolases"/>
    <property type="match status" value="1"/>
</dbReference>
<evidence type="ECO:0000256" key="6">
    <source>
        <dbReference type="ARBA" id="ARBA00023136"/>
    </source>
</evidence>
<dbReference type="Gene3D" id="1.20.1560.10">
    <property type="entry name" value="ABC transporter type 1, transmembrane domain"/>
    <property type="match status" value="1"/>
</dbReference>
<dbReference type="Pfam" id="PF00005">
    <property type="entry name" value="ABC_tran"/>
    <property type="match status" value="1"/>
</dbReference>
<dbReference type="PANTHER" id="PTHR24221">
    <property type="entry name" value="ATP-BINDING CASSETTE SUB-FAMILY B"/>
    <property type="match status" value="1"/>
</dbReference>
<dbReference type="InterPro" id="IPR036640">
    <property type="entry name" value="ABC1_TM_sf"/>
</dbReference>
<keyword evidence="3" id="KW-0547">Nucleotide-binding</keyword>
<dbReference type="InterPro" id="IPR027417">
    <property type="entry name" value="P-loop_NTPase"/>
</dbReference>
<dbReference type="GO" id="GO:0042626">
    <property type="term" value="F:ATPase-coupled transmembrane transporter activity"/>
    <property type="evidence" value="ECO:0007669"/>
    <property type="project" value="TreeGrafter"/>
</dbReference>
<keyword evidence="2 7" id="KW-0812">Transmembrane</keyword>
<reference evidence="9 10" key="1">
    <citation type="submission" date="2019-05" db="EMBL/GenBank/DDBJ databases">
        <title>Draft genome sequence of Nonomuraea turkmeniaca DSM 43926.</title>
        <authorList>
            <person name="Saricaoglu S."/>
            <person name="Isik K."/>
        </authorList>
    </citation>
    <scope>NUCLEOTIDE SEQUENCE [LARGE SCALE GENOMIC DNA]</scope>
    <source>
        <strain evidence="9 10">DSM 43926</strain>
    </source>
</reference>
<keyword evidence="4 9" id="KW-0067">ATP-binding</keyword>
<evidence type="ECO:0000256" key="2">
    <source>
        <dbReference type="ARBA" id="ARBA00022692"/>
    </source>
</evidence>
<evidence type="ECO:0000256" key="7">
    <source>
        <dbReference type="SAM" id="Phobius"/>
    </source>
</evidence>
<gene>
    <name evidence="9" type="ORF">ETD86_17805</name>
</gene>
<dbReference type="GO" id="GO:0005524">
    <property type="term" value="F:ATP binding"/>
    <property type="evidence" value="ECO:0007669"/>
    <property type="project" value="UniProtKB-KW"/>
</dbReference>
<protein>
    <submittedName>
        <fullName evidence="9">ABC transporter ATP-binding protein</fullName>
    </submittedName>
</protein>
<dbReference type="CDD" id="cd03228">
    <property type="entry name" value="ABCC_MRP_Like"/>
    <property type="match status" value="1"/>
</dbReference>
<dbReference type="Proteomes" id="UP000309128">
    <property type="component" value="Unassembled WGS sequence"/>
</dbReference>
<feature type="domain" description="ABC transporter" evidence="8">
    <location>
        <begin position="343"/>
        <end position="577"/>
    </location>
</feature>
<dbReference type="EMBL" id="VCKY01000053">
    <property type="protein sequence ID" value="TMR20740.1"/>
    <property type="molecule type" value="Genomic_DNA"/>
</dbReference>
<dbReference type="AlphaFoldDB" id="A0A5S4G451"/>
<sequence>MQRVMEVARERVALLRLLRSAGGLTVAVLAGLAAIGVAAAPVLAILVRHLVDAMVSGAPYLWPVAALAGVMLLRQAGEIVGEAVDAVARKQIDGAVRSRVRRLTLAPSDITHLEDPAFHDLAARAGDQGITWRVRSPGAASVGQVKITVRMLATIATAGVLATYFPFLALTLLGVSLAIRWIIRRQWMYLESVKDAATPERRKVDYWADIAAGPEAGKEIRVFGLGGWVSERRLAAHYAWMADYWVIRRRVLRRQWTTGLLAAVAALLALLVPGLAALHGELSVGELSSCLVAAWGVFAISVMGPEAFDIDYGRTSVTALRALESRRSSPRTGVPAPGGVPEIRFEGVSFAYPGMPRPVLDGVDLTIGAGERLAIVGISGSGKTTLVKLLAGLYQPTSGRILVDGVDLCDLDPQGWRRQLSVLFQDFVRYPLTARDNITLAAPEASGSDEEISALAREVVDRIDTVLWRTGTGGRDLSGGQWQKLAIARVRYAVSKGRRVVVLDEPTAHLDVRAEAEFHERVIGGVGSASVVLISHRLSTVRPADRIVLLRDGRVTEQGSHDELMAEDGEYARLFRLQASRFTSEGAAR</sequence>
<dbReference type="InterPro" id="IPR003439">
    <property type="entry name" value="ABC_transporter-like_ATP-bd"/>
</dbReference>
<dbReference type="SMART" id="SM00382">
    <property type="entry name" value="AAA"/>
    <property type="match status" value="1"/>
</dbReference>